<feature type="region of interest" description="Disordered" evidence="1">
    <location>
        <begin position="90"/>
        <end position="148"/>
    </location>
</feature>
<evidence type="ECO:0000313" key="3">
    <source>
        <dbReference type="Proteomes" id="UP000515908"/>
    </source>
</evidence>
<evidence type="ECO:0000313" key="2">
    <source>
        <dbReference type="EMBL" id="CAD2215715.1"/>
    </source>
</evidence>
<name>A0A7G2C8E1_9TRYP</name>
<proteinExistence type="predicted"/>
<evidence type="ECO:0000256" key="1">
    <source>
        <dbReference type="SAM" id="MobiDB-lite"/>
    </source>
</evidence>
<dbReference type="EMBL" id="LR877149">
    <property type="protein sequence ID" value="CAD2215715.1"/>
    <property type="molecule type" value="Genomic_DNA"/>
</dbReference>
<keyword evidence="3" id="KW-1185">Reference proteome</keyword>
<organism evidence="2 3">
    <name type="scientific">Angomonas deanei</name>
    <dbReference type="NCBI Taxonomy" id="59799"/>
    <lineage>
        <taxon>Eukaryota</taxon>
        <taxon>Discoba</taxon>
        <taxon>Euglenozoa</taxon>
        <taxon>Kinetoplastea</taxon>
        <taxon>Metakinetoplastina</taxon>
        <taxon>Trypanosomatida</taxon>
        <taxon>Trypanosomatidae</taxon>
        <taxon>Strigomonadinae</taxon>
        <taxon>Angomonas</taxon>
    </lineage>
</organism>
<gene>
    <name evidence="2" type="ORF">ADEAN_000317000</name>
</gene>
<dbReference type="VEuPathDB" id="TriTrypDB:ADEAN_000317000"/>
<feature type="compositionally biased region" description="Basic and acidic residues" evidence="1">
    <location>
        <begin position="108"/>
        <end position="148"/>
    </location>
</feature>
<protein>
    <submittedName>
        <fullName evidence="2">Uncharacterized protein</fullName>
    </submittedName>
</protein>
<reference evidence="2 3" key="1">
    <citation type="submission" date="2020-08" db="EMBL/GenBank/DDBJ databases">
        <authorList>
            <person name="Newling K."/>
            <person name="Davey J."/>
            <person name="Forrester S."/>
        </authorList>
    </citation>
    <scope>NUCLEOTIDE SEQUENCE [LARGE SCALE GENOMIC DNA]</scope>
    <source>
        <strain evidence="3">Crithidia deanei Carvalho (ATCC PRA-265)</strain>
    </source>
</reference>
<sequence>MLVSERHLFQVVLTAHANLTKSNLSFPTGDPASDNLNQLYRYIILQSNLSKEVPSTQCVLRPQLAAPTATAVAVLQCTAAATEEVTPAQVDSLLKKKEETRAAASRRRREEEQLLREQEMEKERRRAEEHKQLVEQRKRLQREEEGKE</sequence>
<accession>A0A7G2C8E1</accession>
<dbReference type="Proteomes" id="UP000515908">
    <property type="component" value="Chromosome 05"/>
</dbReference>
<dbReference type="AlphaFoldDB" id="A0A7G2C8E1"/>